<protein>
    <submittedName>
        <fullName evidence="3">Divergent polysaccharide deacetylase family protein</fullName>
    </submittedName>
</protein>
<organism evidence="3 4">
    <name type="scientific">Sulfurimonas xiamenensis</name>
    <dbReference type="NCBI Taxonomy" id="2590021"/>
    <lineage>
        <taxon>Bacteria</taxon>
        <taxon>Pseudomonadati</taxon>
        <taxon>Campylobacterota</taxon>
        <taxon>Epsilonproteobacteria</taxon>
        <taxon>Campylobacterales</taxon>
        <taxon>Sulfurimonadaceae</taxon>
        <taxon>Sulfurimonas</taxon>
    </lineage>
</organism>
<keyword evidence="2" id="KW-1133">Transmembrane helix</keyword>
<keyword evidence="2" id="KW-0812">Transmembrane</keyword>
<dbReference type="EMBL" id="CP041166">
    <property type="protein sequence ID" value="QFR43798.1"/>
    <property type="molecule type" value="Genomic_DNA"/>
</dbReference>
<sequence length="319" mass="36448">MSRKRKTSFKKKPKDLTFITWIVTFIIIAFSSFGIGYYVGYDDAKNDLFKKESKIAKKSVKQIKESETIEKSTKEAKEKYEDASHEVESSIEPKPIEREKTVETSAKAKLAIIIDDVSVKSHIKAIKSLNLPITMSFLPPSEFRPNSHKLAAKEEFYMVHLPMEAKNFTKEEPYTLKVDDSQIKILQRVAEIKKLFPKVKYINNHTGSKFTSDEAAVNRLIYALEKENINFIDSRTIGSTKVPKVMKSYGKKYMSRDIFLDHELDKDYVKGQIKKAIKIAKVHGSAIAIGHPHANTLLAISESKHLFSEVELVLIDKLY</sequence>
<name>A0AAJ4A4V3_9BACT</name>
<feature type="compositionally biased region" description="Basic and acidic residues" evidence="1">
    <location>
        <begin position="66"/>
        <end position="88"/>
    </location>
</feature>
<dbReference type="KEGG" id="suln:FJR47_07685"/>
<evidence type="ECO:0000313" key="3">
    <source>
        <dbReference type="EMBL" id="QFR43798.1"/>
    </source>
</evidence>
<dbReference type="InterPro" id="IPR006837">
    <property type="entry name" value="Divergent_DAC"/>
</dbReference>
<dbReference type="SUPFAM" id="SSF88713">
    <property type="entry name" value="Glycoside hydrolase/deacetylase"/>
    <property type="match status" value="1"/>
</dbReference>
<dbReference type="RefSeq" id="WP_152299859.1">
    <property type="nucleotide sequence ID" value="NZ_CP041166.1"/>
</dbReference>
<accession>A0AAJ4A4V3</accession>
<evidence type="ECO:0000256" key="1">
    <source>
        <dbReference type="SAM" id="MobiDB-lite"/>
    </source>
</evidence>
<dbReference type="Pfam" id="PF04748">
    <property type="entry name" value="Polysacc_deac_2"/>
    <property type="match status" value="1"/>
</dbReference>
<reference evidence="4" key="1">
    <citation type="submission" date="2019-06" db="EMBL/GenBank/DDBJ databases">
        <title>Sulfurimonas gotlandica sp. nov., a chemoautotrophic and psychrotolerant epsilonproteobacterium isolated from a pelagic redoxcline, and an emended description of the genus Sulfurimonas.</title>
        <authorList>
            <person name="Wang S."/>
            <person name="Jiang L."/>
            <person name="Shao Z."/>
        </authorList>
    </citation>
    <scope>NUCLEOTIDE SEQUENCE [LARGE SCALE GENOMIC DNA]</scope>
    <source>
        <strain evidence="4">1-1N</strain>
    </source>
</reference>
<feature type="transmembrane region" description="Helical" evidence="2">
    <location>
        <begin position="21"/>
        <end position="41"/>
    </location>
</feature>
<dbReference type="PANTHER" id="PTHR30105">
    <property type="entry name" value="UNCHARACTERIZED YIBQ-RELATED"/>
    <property type="match status" value="1"/>
</dbReference>
<dbReference type="Gene3D" id="3.20.20.370">
    <property type="entry name" value="Glycoside hydrolase/deacetylase"/>
    <property type="match status" value="1"/>
</dbReference>
<keyword evidence="2" id="KW-0472">Membrane</keyword>
<proteinExistence type="predicted"/>
<evidence type="ECO:0000256" key="2">
    <source>
        <dbReference type="SAM" id="Phobius"/>
    </source>
</evidence>
<dbReference type="PANTHER" id="PTHR30105:SF2">
    <property type="entry name" value="DIVERGENT POLYSACCHARIDE DEACETYLASE SUPERFAMILY"/>
    <property type="match status" value="1"/>
</dbReference>
<gene>
    <name evidence="3" type="ORF">FJR47_07685</name>
</gene>
<dbReference type="CDD" id="cd10936">
    <property type="entry name" value="CE4_DAC2"/>
    <property type="match status" value="1"/>
</dbReference>
<feature type="region of interest" description="Disordered" evidence="1">
    <location>
        <begin position="66"/>
        <end position="90"/>
    </location>
</feature>
<dbReference type="InterPro" id="IPR011330">
    <property type="entry name" value="Glyco_hydro/deAcase_b/a-brl"/>
</dbReference>
<keyword evidence="4" id="KW-1185">Reference proteome</keyword>
<dbReference type="GO" id="GO:0005975">
    <property type="term" value="P:carbohydrate metabolic process"/>
    <property type="evidence" value="ECO:0007669"/>
    <property type="project" value="InterPro"/>
</dbReference>
<dbReference type="AlphaFoldDB" id="A0AAJ4A4V3"/>
<evidence type="ECO:0000313" key="4">
    <source>
        <dbReference type="Proteomes" id="UP000326061"/>
    </source>
</evidence>
<dbReference type="Proteomes" id="UP000326061">
    <property type="component" value="Chromosome"/>
</dbReference>